<dbReference type="InterPro" id="IPR050361">
    <property type="entry name" value="MPP/UQCRC_Complex"/>
</dbReference>
<dbReference type="InterPro" id="IPR011765">
    <property type="entry name" value="Pept_M16_N"/>
</dbReference>
<evidence type="ECO:0000256" key="1">
    <source>
        <dbReference type="SAM" id="SignalP"/>
    </source>
</evidence>
<dbReference type="PANTHER" id="PTHR11851:SF224">
    <property type="entry name" value="PROCESSING PROTEASE"/>
    <property type="match status" value="1"/>
</dbReference>
<organism evidence="4 5">
    <name type="scientific">Crenobacter cavernae</name>
    <dbReference type="NCBI Taxonomy" id="2290923"/>
    <lineage>
        <taxon>Bacteria</taxon>
        <taxon>Pseudomonadati</taxon>
        <taxon>Pseudomonadota</taxon>
        <taxon>Betaproteobacteria</taxon>
        <taxon>Neisseriales</taxon>
        <taxon>Neisseriaceae</taxon>
        <taxon>Crenobacter</taxon>
    </lineage>
</organism>
<dbReference type="InterPro" id="IPR007863">
    <property type="entry name" value="Peptidase_M16_C"/>
</dbReference>
<dbReference type="InterPro" id="IPR011249">
    <property type="entry name" value="Metalloenz_LuxS/M16"/>
</dbReference>
<dbReference type="PANTHER" id="PTHR11851">
    <property type="entry name" value="METALLOPROTEASE"/>
    <property type="match status" value="1"/>
</dbReference>
<dbReference type="SUPFAM" id="SSF63411">
    <property type="entry name" value="LuxS/MPP-like metallohydrolase"/>
    <property type="match status" value="2"/>
</dbReference>
<dbReference type="OrthoDB" id="9811314at2"/>
<feature type="domain" description="Peptidase M16 C-terminal" evidence="3">
    <location>
        <begin position="191"/>
        <end position="367"/>
    </location>
</feature>
<feature type="signal peptide" evidence="1">
    <location>
        <begin position="1"/>
        <end position="21"/>
    </location>
</feature>
<evidence type="ECO:0000313" key="5">
    <source>
        <dbReference type="Proteomes" id="UP000254537"/>
    </source>
</evidence>
<dbReference type="AlphaFoldDB" id="A0A345Y3T5"/>
<dbReference type="EMBL" id="CP031337">
    <property type="protein sequence ID" value="AXK38587.1"/>
    <property type="molecule type" value="Genomic_DNA"/>
</dbReference>
<dbReference type="RefSeq" id="WP_115432522.1">
    <property type="nucleotide sequence ID" value="NZ_CP031337.1"/>
</dbReference>
<evidence type="ECO:0000313" key="4">
    <source>
        <dbReference type="EMBL" id="AXK38587.1"/>
    </source>
</evidence>
<name>A0A345Y3T5_9NEIS</name>
<accession>A0A345Y3T5</accession>
<dbReference type="GO" id="GO:0046872">
    <property type="term" value="F:metal ion binding"/>
    <property type="evidence" value="ECO:0007669"/>
    <property type="project" value="InterPro"/>
</dbReference>
<feature type="chain" id="PRO_5016848310" evidence="1">
    <location>
        <begin position="22"/>
        <end position="451"/>
    </location>
</feature>
<reference evidence="4 5" key="1">
    <citation type="submission" date="2018-07" db="EMBL/GenBank/DDBJ databases">
        <title>Crenobacter cavernae sp. nov., isolated from a karst cave.</title>
        <authorList>
            <person name="Zhu H."/>
        </authorList>
    </citation>
    <scope>NUCLEOTIDE SEQUENCE [LARGE SCALE GENOMIC DNA]</scope>
    <source>
        <strain evidence="4 5">K1W11S-77</strain>
    </source>
</reference>
<proteinExistence type="predicted"/>
<sequence length="451" mass="48627">MRLQRLIIAAGVAAAALPALADPQLQSWQTKEGARVLFVEAHENAIVDVQLNFDAGNRRDPSGKPGLADLTLGLIDAGTAKMGEEAVRERLTDLAASLSGSADADSASLTLRVLARPEVRDPAVALVADLVAHPAFPEAVLKRERERSIDNLRQRETDPGFLAGRELTRLMYPAHPYGSGARLSADSLKRISREDLLAFWRTYYRPESAVVAIVGDLTRADAQRLAERLLAGLPKGRPAPPALADVPAIVPGQQKVIAHPASQAHVVFGLPLITRHDPDYYALMAGNYVLGGGGFDARLMRELRDKRGLTYGASSMLAPHEKAGPFEVSFSTRKDQAGEALTVARSTIADFVADGPTEAELEQAKANIVGGFPMRFDSNRKLLGYLAVIGWYRLPLTFLSDYPKKVSALTVSDVRDAWRRRIDPARLATVVIGPATLAEQGAKGEPAGQSR</sequence>
<gene>
    <name evidence="4" type="ORF">DWG20_03625</name>
</gene>
<keyword evidence="1" id="KW-0732">Signal</keyword>
<dbReference type="KEGG" id="ccah:DWG20_03625"/>
<dbReference type="Proteomes" id="UP000254537">
    <property type="component" value="Chromosome"/>
</dbReference>
<evidence type="ECO:0000259" key="2">
    <source>
        <dbReference type="Pfam" id="PF00675"/>
    </source>
</evidence>
<dbReference type="Pfam" id="PF05193">
    <property type="entry name" value="Peptidase_M16_C"/>
    <property type="match status" value="1"/>
</dbReference>
<dbReference type="Pfam" id="PF00675">
    <property type="entry name" value="Peptidase_M16"/>
    <property type="match status" value="1"/>
</dbReference>
<dbReference type="Gene3D" id="3.30.830.10">
    <property type="entry name" value="Metalloenzyme, LuxS/M16 peptidase-like"/>
    <property type="match status" value="2"/>
</dbReference>
<feature type="domain" description="Peptidase M16 N-terminal" evidence="2">
    <location>
        <begin position="35"/>
        <end position="152"/>
    </location>
</feature>
<protein>
    <submittedName>
        <fullName evidence="4">Insulinase family protein</fullName>
    </submittedName>
</protein>
<evidence type="ECO:0000259" key="3">
    <source>
        <dbReference type="Pfam" id="PF05193"/>
    </source>
</evidence>